<sequence>MEARHVLLQATMARMASMQVRLKPMQVRPVRVWAASDAPARGSRAEAAEEREERLLEKYEYLLSLGNVDEFHLTDLKRRKSISARSMGALKRCVEWLTDLGMTEQEAVRVIFRFPPIVGLNYERKIEATYEWFQTKEVAKEKFLALVIRYPQFLGLSLEDNIIPALGWYMQTFDFTEEEAIKVLLKHPVILGYSIEKKVIPFLEYLMEEASLTKEEVAVVVKVFPQIIGLNKKSVSKKLDFIRNDIGIEIDDLVKFPHLCGYSLEKRIRPRYMYLKHLGKEFALPPSKVLPATDADFASRLGKSHEDYMEFCKSLR</sequence>
<reference evidence="4" key="1">
    <citation type="submission" date="2021-01" db="EMBL/GenBank/DDBJ databases">
        <authorList>
            <person name="Corre E."/>
            <person name="Pelletier E."/>
            <person name="Niang G."/>
            <person name="Scheremetjew M."/>
            <person name="Finn R."/>
            <person name="Kale V."/>
            <person name="Holt S."/>
            <person name="Cochrane G."/>
            <person name="Meng A."/>
            <person name="Brown T."/>
            <person name="Cohen L."/>
        </authorList>
    </citation>
    <scope>NUCLEOTIDE SEQUENCE</scope>
    <source>
        <strain evidence="4">CCMP1897</strain>
    </source>
</reference>
<proteinExistence type="inferred from homology"/>
<dbReference type="PANTHER" id="PTHR13068:SF151">
    <property type="entry name" value="TRANSCRIPTION TERMINATION FACTOR MTERF9, CHLOROPLASTIC"/>
    <property type="match status" value="1"/>
</dbReference>
<evidence type="ECO:0000313" key="4">
    <source>
        <dbReference type="EMBL" id="CAE0612137.1"/>
    </source>
</evidence>
<comment type="similarity">
    <text evidence="1">Belongs to the mTERF family.</text>
</comment>
<dbReference type="GO" id="GO:0003676">
    <property type="term" value="F:nucleic acid binding"/>
    <property type="evidence" value="ECO:0007669"/>
    <property type="project" value="InterPro"/>
</dbReference>
<keyword evidence="2" id="KW-0805">Transcription regulation</keyword>
<evidence type="ECO:0000256" key="2">
    <source>
        <dbReference type="ARBA" id="ARBA00022472"/>
    </source>
</evidence>
<dbReference type="AlphaFoldDB" id="A0A7S3UF57"/>
<protein>
    <submittedName>
        <fullName evidence="4">Uncharacterized protein</fullName>
    </submittedName>
</protein>
<dbReference type="InterPro" id="IPR003690">
    <property type="entry name" value="MTERF"/>
</dbReference>
<organism evidence="4">
    <name type="scientific">Picocystis salinarum</name>
    <dbReference type="NCBI Taxonomy" id="88271"/>
    <lineage>
        <taxon>Eukaryota</taxon>
        <taxon>Viridiplantae</taxon>
        <taxon>Chlorophyta</taxon>
        <taxon>Picocystophyceae</taxon>
        <taxon>Picocystales</taxon>
        <taxon>Picocystaceae</taxon>
        <taxon>Picocystis</taxon>
    </lineage>
</organism>
<name>A0A7S3UF57_9CHLO</name>
<evidence type="ECO:0000256" key="3">
    <source>
        <dbReference type="ARBA" id="ARBA00022946"/>
    </source>
</evidence>
<evidence type="ECO:0000256" key="1">
    <source>
        <dbReference type="ARBA" id="ARBA00007692"/>
    </source>
</evidence>
<gene>
    <name evidence="4" type="ORF">PSAL00342_LOCUS5972</name>
</gene>
<dbReference type="Gene3D" id="1.25.70.10">
    <property type="entry name" value="Transcription termination factor 3, mitochondrial"/>
    <property type="match status" value="1"/>
</dbReference>
<keyword evidence="3" id="KW-0809">Transit peptide</keyword>
<dbReference type="SMART" id="SM00733">
    <property type="entry name" value="Mterf"/>
    <property type="match status" value="6"/>
</dbReference>
<accession>A0A7S3UF57</accession>
<keyword evidence="2" id="KW-0806">Transcription termination</keyword>
<dbReference type="InterPro" id="IPR038538">
    <property type="entry name" value="MTERF_sf"/>
</dbReference>
<dbReference type="PANTHER" id="PTHR13068">
    <property type="entry name" value="CGI-12 PROTEIN-RELATED"/>
    <property type="match status" value="1"/>
</dbReference>
<dbReference type="GO" id="GO:0006353">
    <property type="term" value="P:DNA-templated transcription termination"/>
    <property type="evidence" value="ECO:0007669"/>
    <property type="project" value="UniProtKB-KW"/>
</dbReference>
<dbReference type="EMBL" id="HBIS01006595">
    <property type="protein sequence ID" value="CAE0612137.1"/>
    <property type="molecule type" value="Transcribed_RNA"/>
</dbReference>
<dbReference type="Pfam" id="PF02536">
    <property type="entry name" value="mTERF"/>
    <property type="match status" value="1"/>
</dbReference>
<keyword evidence="2" id="KW-0804">Transcription</keyword>